<dbReference type="FunFam" id="3.20.20.80:FF:000020">
    <property type="entry name" value="Beta-glucosidase 12"/>
    <property type="match status" value="1"/>
</dbReference>
<name>A0A0D3D6T7_BRAOL</name>
<dbReference type="HOGENOM" id="CLU_001859_1_0_1"/>
<evidence type="ECO:0000256" key="2">
    <source>
        <dbReference type="ARBA" id="ARBA00003014"/>
    </source>
</evidence>
<dbReference type="PANTHER" id="PTHR10353:SF302">
    <property type="entry name" value="BETA-GLUCOSIDASE 40"/>
    <property type="match status" value="1"/>
</dbReference>
<dbReference type="Proteomes" id="UP000032141">
    <property type="component" value="Chromosome C7"/>
</dbReference>
<evidence type="ECO:0000256" key="3">
    <source>
        <dbReference type="ARBA" id="ARBA00004116"/>
    </source>
</evidence>
<dbReference type="PROSITE" id="PS00653">
    <property type="entry name" value="GLYCOSYL_HYDROL_F1_2"/>
    <property type="match status" value="1"/>
</dbReference>
<dbReference type="STRING" id="109376.A0A0D3D6T7"/>
<evidence type="ECO:0000256" key="6">
    <source>
        <dbReference type="ARBA" id="ARBA00012744"/>
    </source>
</evidence>
<reference evidence="15" key="2">
    <citation type="submission" date="2015-03" db="UniProtKB">
        <authorList>
            <consortium name="EnsemblPlants"/>
        </authorList>
    </citation>
    <scope>IDENTIFICATION</scope>
</reference>
<organism evidence="15 16">
    <name type="scientific">Brassica oleracea var. oleracea</name>
    <dbReference type="NCBI Taxonomy" id="109376"/>
    <lineage>
        <taxon>Eukaryota</taxon>
        <taxon>Viridiplantae</taxon>
        <taxon>Streptophyta</taxon>
        <taxon>Embryophyta</taxon>
        <taxon>Tracheophyta</taxon>
        <taxon>Spermatophyta</taxon>
        <taxon>Magnoliopsida</taxon>
        <taxon>eudicotyledons</taxon>
        <taxon>Gunneridae</taxon>
        <taxon>Pentapetalae</taxon>
        <taxon>rosids</taxon>
        <taxon>malvids</taxon>
        <taxon>Brassicales</taxon>
        <taxon>Brassicaceae</taxon>
        <taxon>Brassiceae</taxon>
        <taxon>Brassica</taxon>
    </lineage>
</organism>
<evidence type="ECO:0000256" key="14">
    <source>
        <dbReference type="SAM" id="SignalP"/>
    </source>
</evidence>
<dbReference type="AlphaFoldDB" id="A0A0D3D6T7"/>
<dbReference type="Gene3D" id="3.20.20.80">
    <property type="entry name" value="Glycosidases"/>
    <property type="match status" value="1"/>
</dbReference>
<dbReference type="EC" id="3.2.1.147" evidence="5"/>
<evidence type="ECO:0000256" key="11">
    <source>
        <dbReference type="ARBA" id="ARBA00032797"/>
    </source>
</evidence>
<evidence type="ECO:0000313" key="16">
    <source>
        <dbReference type="Proteomes" id="UP000032141"/>
    </source>
</evidence>
<evidence type="ECO:0000313" key="15">
    <source>
        <dbReference type="EnsemblPlants" id="Bo7g054090.1"/>
    </source>
</evidence>
<feature type="chain" id="PRO_5002270221" description="Sinigrinase" evidence="14">
    <location>
        <begin position="31"/>
        <end position="527"/>
    </location>
</feature>
<sequence length="527" mass="59938">MAPRRLTMMTMTIMMMMMMMMMMDNICIRAQDISRGSFPKGFVFGTASSAFQYEGAVKEDGRGPTIWDTFSHTFGKITDFSNADVAVDQYHRYEEDVQLMKNMGMDAYRFSISWARIFPNGVGQINEAGINHYNKLIDALLAKGIEPYVTLYHWDLPQALHGRYLGWLNPQIINDFAAYAEVCFQRFGDRVKHWITFNEPQTFSIHGYAIGLQAPGRCSILFKLTCRSGNSSTEPYIVGHNVILSHATVSDIYRKKYKAKQGGSLGLAFNVAWFEPESNKTEDIEAAQRAQDFQLGWFLDPLMFGDYPSSMRSRVGSRLPVFTGSQSVLVKGSLDFVGINHYTTYYARNNATNLMGTVLDGAISDSGTVTQPFKGVTPIGDRANSLWLYIVPRGMRSVMNYVKHRYGNPQVFITENGMDDPNNILIPREEALKDGKRIRYHHDYLSNLQAAIKEDGCNVKGYFVIICGIMRASKCFNRDEAHEQNNWEWAAGYSSRFGLYFVDYRDNLKRCPKDSVHWFTSFLNSTS</sequence>
<dbReference type="GO" id="GO:0005773">
    <property type="term" value="C:vacuole"/>
    <property type="evidence" value="ECO:0007669"/>
    <property type="project" value="UniProtKB-SubCell"/>
</dbReference>
<dbReference type="InterPro" id="IPR033132">
    <property type="entry name" value="GH_1_N_CS"/>
</dbReference>
<dbReference type="eggNOG" id="KOG0626">
    <property type="taxonomic scope" value="Eukaryota"/>
</dbReference>
<comment type="subcellular location">
    <subcellularLocation>
        <location evidence="3">Vacuole</location>
    </subcellularLocation>
</comment>
<dbReference type="EC" id="3.2.1.21" evidence="6"/>
<evidence type="ECO:0000256" key="12">
    <source>
        <dbReference type="ARBA" id="ARBA00034026"/>
    </source>
</evidence>
<dbReference type="Gramene" id="Bo7g054090.1">
    <property type="protein sequence ID" value="Bo7g054090.1"/>
    <property type="gene ID" value="Bo7g054090"/>
</dbReference>
<keyword evidence="9" id="KW-0326">Glycosidase</keyword>
<evidence type="ECO:0000256" key="8">
    <source>
        <dbReference type="ARBA" id="ARBA00022801"/>
    </source>
</evidence>
<dbReference type="EnsemblPlants" id="Bo7g054090.1">
    <property type="protein sequence ID" value="Bo7g054090.1"/>
    <property type="gene ID" value="Bo7g054090"/>
</dbReference>
<protein>
    <recommendedName>
        <fullName evidence="10">Sinigrinase</fullName>
        <ecNumber evidence="5">3.2.1.147</ecNumber>
        <ecNumber evidence="6">3.2.1.21</ecNumber>
    </recommendedName>
    <alternativeName>
        <fullName evidence="11">Thioglucosidase</fullName>
    </alternativeName>
</protein>
<evidence type="ECO:0000256" key="9">
    <source>
        <dbReference type="ARBA" id="ARBA00023295"/>
    </source>
</evidence>
<evidence type="ECO:0000256" key="10">
    <source>
        <dbReference type="ARBA" id="ARBA00032643"/>
    </source>
</evidence>
<evidence type="ECO:0000256" key="5">
    <source>
        <dbReference type="ARBA" id="ARBA00012250"/>
    </source>
</evidence>
<dbReference type="GO" id="GO:0005975">
    <property type="term" value="P:carbohydrate metabolic process"/>
    <property type="evidence" value="ECO:0007669"/>
    <property type="project" value="InterPro"/>
</dbReference>
<dbReference type="InterPro" id="IPR017853">
    <property type="entry name" value="GH"/>
</dbReference>
<comment type="catalytic activity">
    <reaction evidence="12">
        <text>a thioglucoside + H2O = a sugar + a thiol.</text>
        <dbReference type="EC" id="3.2.1.147"/>
    </reaction>
</comment>
<evidence type="ECO:0000256" key="1">
    <source>
        <dbReference type="ARBA" id="ARBA00000448"/>
    </source>
</evidence>
<dbReference type="SUPFAM" id="SSF51445">
    <property type="entry name" value="(Trans)glycosidases"/>
    <property type="match status" value="1"/>
</dbReference>
<dbReference type="PRINTS" id="PR00131">
    <property type="entry name" value="GLHYDRLASE1"/>
</dbReference>
<accession>A0A0D3D6T7</accession>
<dbReference type="GO" id="GO:0019137">
    <property type="term" value="F:thioglucosidase activity"/>
    <property type="evidence" value="ECO:0007669"/>
    <property type="project" value="UniProtKB-EC"/>
</dbReference>
<evidence type="ECO:0000256" key="4">
    <source>
        <dbReference type="ARBA" id="ARBA00010838"/>
    </source>
</evidence>
<dbReference type="OMA" id="ANSLWLY"/>
<keyword evidence="7" id="KW-0926">Vacuole</keyword>
<reference evidence="15 16" key="1">
    <citation type="journal article" date="2014" name="Genome Biol.">
        <title>Transcriptome and methylome profiling reveals relics of genome dominance in the mesopolyploid Brassica oleracea.</title>
        <authorList>
            <person name="Parkin I.A."/>
            <person name="Koh C."/>
            <person name="Tang H."/>
            <person name="Robinson S.J."/>
            <person name="Kagale S."/>
            <person name="Clarke W.E."/>
            <person name="Town C.D."/>
            <person name="Nixon J."/>
            <person name="Krishnakumar V."/>
            <person name="Bidwell S.L."/>
            <person name="Denoeud F."/>
            <person name="Belcram H."/>
            <person name="Links M.G."/>
            <person name="Just J."/>
            <person name="Clarke C."/>
            <person name="Bender T."/>
            <person name="Huebert T."/>
            <person name="Mason A.S."/>
            <person name="Pires J.C."/>
            <person name="Barker G."/>
            <person name="Moore J."/>
            <person name="Walley P.G."/>
            <person name="Manoli S."/>
            <person name="Batley J."/>
            <person name="Edwards D."/>
            <person name="Nelson M.N."/>
            <person name="Wang X."/>
            <person name="Paterson A.H."/>
            <person name="King G."/>
            <person name="Bancroft I."/>
            <person name="Chalhoub B."/>
            <person name="Sharpe A.G."/>
        </authorList>
    </citation>
    <scope>NUCLEOTIDE SEQUENCE</scope>
    <source>
        <strain evidence="15 16">cv. TO1000</strain>
    </source>
</reference>
<dbReference type="Pfam" id="PF00232">
    <property type="entry name" value="Glyco_hydro_1"/>
    <property type="match status" value="1"/>
</dbReference>
<feature type="signal peptide" evidence="14">
    <location>
        <begin position="1"/>
        <end position="30"/>
    </location>
</feature>
<dbReference type="GO" id="GO:0047782">
    <property type="term" value="F:coniferin beta-glucosidase activity"/>
    <property type="evidence" value="ECO:0007669"/>
    <property type="project" value="UniProtKB-ARBA"/>
</dbReference>
<evidence type="ECO:0000256" key="7">
    <source>
        <dbReference type="ARBA" id="ARBA00022554"/>
    </source>
</evidence>
<comment type="function">
    <text evidence="2">Degradation of glucosinolates (glucose residue linked by a thioglucoside bound to an amino acid derivative) to glucose, sulfate and any of the products: thiocyanates, isothiocyanates, nitriles, epithionitriles or oxazolidine-2-thiones.</text>
</comment>
<keyword evidence="16" id="KW-1185">Reference proteome</keyword>
<dbReference type="InterPro" id="IPR001360">
    <property type="entry name" value="Glyco_hydro_1"/>
</dbReference>
<keyword evidence="14" id="KW-0732">Signal</keyword>
<comment type="similarity">
    <text evidence="4 13">Belongs to the glycosyl hydrolase 1 family.</text>
</comment>
<dbReference type="PANTHER" id="PTHR10353">
    <property type="entry name" value="GLYCOSYL HYDROLASE"/>
    <property type="match status" value="1"/>
</dbReference>
<comment type="catalytic activity">
    <reaction evidence="1">
        <text>Hydrolysis of terminal, non-reducing beta-D-glucosyl residues with release of beta-D-glucose.</text>
        <dbReference type="EC" id="3.2.1.21"/>
    </reaction>
</comment>
<keyword evidence="8" id="KW-0378">Hydrolase</keyword>
<evidence type="ECO:0000256" key="13">
    <source>
        <dbReference type="RuleBase" id="RU003690"/>
    </source>
</evidence>
<proteinExistence type="inferred from homology"/>